<feature type="transmembrane region" description="Helical" evidence="1">
    <location>
        <begin position="50"/>
        <end position="74"/>
    </location>
</feature>
<reference evidence="3" key="1">
    <citation type="journal article" date="2020" name="Stud. Mycol.">
        <title>101 Dothideomycetes genomes: a test case for predicting lifestyles and emergence of pathogens.</title>
        <authorList>
            <person name="Haridas S."/>
            <person name="Albert R."/>
            <person name="Binder M."/>
            <person name="Bloem J."/>
            <person name="Labutti K."/>
            <person name="Salamov A."/>
            <person name="Andreopoulos B."/>
            <person name="Baker S."/>
            <person name="Barry K."/>
            <person name="Bills G."/>
            <person name="Bluhm B."/>
            <person name="Cannon C."/>
            <person name="Castanera R."/>
            <person name="Culley D."/>
            <person name="Daum C."/>
            <person name="Ezra D."/>
            <person name="Gonzalez J."/>
            <person name="Henrissat B."/>
            <person name="Kuo A."/>
            <person name="Liang C."/>
            <person name="Lipzen A."/>
            <person name="Lutzoni F."/>
            <person name="Magnuson J."/>
            <person name="Mondo S."/>
            <person name="Nolan M."/>
            <person name="Ohm R."/>
            <person name="Pangilinan J."/>
            <person name="Park H.-J."/>
            <person name="Ramirez L."/>
            <person name="Alfaro M."/>
            <person name="Sun H."/>
            <person name="Tritt A."/>
            <person name="Yoshinaga Y."/>
            <person name="Zwiers L.-H."/>
            <person name="Turgeon B."/>
            <person name="Goodwin S."/>
            <person name="Spatafora J."/>
            <person name="Crous P."/>
            <person name="Grigoriev I."/>
        </authorList>
    </citation>
    <scope>NUCLEOTIDE SEQUENCE</scope>
    <source>
        <strain evidence="3">CBS 113389</strain>
    </source>
</reference>
<feature type="domain" description="DUF2231" evidence="2">
    <location>
        <begin position="3"/>
        <end position="176"/>
    </location>
</feature>
<keyword evidence="1" id="KW-0812">Transmembrane</keyword>
<gene>
    <name evidence="3" type="ORF">BDY17DRAFT_301060</name>
</gene>
<name>A0A6A6PNU7_9PEZI</name>
<dbReference type="InterPro" id="IPR019251">
    <property type="entry name" value="DUF2231_TM"/>
</dbReference>
<evidence type="ECO:0000259" key="2">
    <source>
        <dbReference type="Pfam" id="PF09990"/>
    </source>
</evidence>
<feature type="transmembrane region" description="Helical" evidence="1">
    <location>
        <begin position="95"/>
        <end position="115"/>
    </location>
</feature>
<keyword evidence="1" id="KW-1133">Transmembrane helix</keyword>
<evidence type="ECO:0000313" key="3">
    <source>
        <dbReference type="EMBL" id="KAF2481304.1"/>
    </source>
</evidence>
<sequence length="187" mass="19605">MVKPVHPATVHFPIAFLSLSFALDIIHELSPRLPKNLASKLPISTDLTRLSYFLLSAGLITLLPALVTGVREAVVLISKQGIKEADGTVRPKVKALIAHAVFNDIVAAVSAYVWYQKRSNAANTVAGKLGVGSLATGAAAYAPERWMVVAEAPILALLFMAANIGGVLAYNFGIGFSAGGAGAKKKQ</sequence>
<dbReference type="OrthoDB" id="2580011at2759"/>
<accession>A0A6A6PNU7</accession>
<dbReference type="Proteomes" id="UP000799767">
    <property type="component" value="Unassembled WGS sequence"/>
</dbReference>
<keyword evidence="4" id="KW-1185">Reference proteome</keyword>
<evidence type="ECO:0000313" key="4">
    <source>
        <dbReference type="Proteomes" id="UP000799767"/>
    </source>
</evidence>
<proteinExistence type="predicted"/>
<dbReference type="RefSeq" id="XP_033587874.1">
    <property type="nucleotide sequence ID" value="XM_033734175.1"/>
</dbReference>
<feature type="transmembrane region" description="Helical" evidence="1">
    <location>
        <begin position="154"/>
        <end position="178"/>
    </location>
</feature>
<organism evidence="3 4">
    <name type="scientific">Neohortaea acidophila</name>
    <dbReference type="NCBI Taxonomy" id="245834"/>
    <lineage>
        <taxon>Eukaryota</taxon>
        <taxon>Fungi</taxon>
        <taxon>Dikarya</taxon>
        <taxon>Ascomycota</taxon>
        <taxon>Pezizomycotina</taxon>
        <taxon>Dothideomycetes</taxon>
        <taxon>Dothideomycetidae</taxon>
        <taxon>Mycosphaerellales</taxon>
        <taxon>Teratosphaeriaceae</taxon>
        <taxon>Neohortaea</taxon>
    </lineage>
</organism>
<dbReference type="Pfam" id="PF09990">
    <property type="entry name" value="DUF2231"/>
    <property type="match status" value="1"/>
</dbReference>
<protein>
    <recommendedName>
        <fullName evidence="2">DUF2231 domain-containing protein</fullName>
    </recommendedName>
</protein>
<dbReference type="GeneID" id="54475177"/>
<evidence type="ECO:0000256" key="1">
    <source>
        <dbReference type="SAM" id="Phobius"/>
    </source>
</evidence>
<dbReference type="AlphaFoldDB" id="A0A6A6PNU7"/>
<keyword evidence="1" id="KW-0472">Membrane</keyword>
<dbReference type="EMBL" id="MU001638">
    <property type="protein sequence ID" value="KAF2481304.1"/>
    <property type="molecule type" value="Genomic_DNA"/>
</dbReference>